<dbReference type="KEGG" id="cvn:111113485"/>
<dbReference type="GeneID" id="111113485"/>
<evidence type="ECO:0000256" key="2">
    <source>
        <dbReference type="SAM" id="Phobius"/>
    </source>
</evidence>
<evidence type="ECO:0000256" key="1">
    <source>
        <dbReference type="SAM" id="MobiDB-lite"/>
    </source>
</evidence>
<keyword evidence="3" id="KW-1185">Reference proteome</keyword>
<keyword evidence="2" id="KW-1133">Transmembrane helix</keyword>
<organism evidence="3 4">
    <name type="scientific">Crassostrea virginica</name>
    <name type="common">Eastern oyster</name>
    <dbReference type="NCBI Taxonomy" id="6565"/>
    <lineage>
        <taxon>Eukaryota</taxon>
        <taxon>Metazoa</taxon>
        <taxon>Spiralia</taxon>
        <taxon>Lophotrochozoa</taxon>
        <taxon>Mollusca</taxon>
        <taxon>Bivalvia</taxon>
        <taxon>Autobranchia</taxon>
        <taxon>Pteriomorphia</taxon>
        <taxon>Ostreida</taxon>
        <taxon>Ostreoidea</taxon>
        <taxon>Ostreidae</taxon>
        <taxon>Crassostrea</taxon>
    </lineage>
</organism>
<proteinExistence type="predicted"/>
<dbReference type="AlphaFoldDB" id="A0A8B8BXB0"/>
<reference evidence="4" key="1">
    <citation type="submission" date="2025-08" db="UniProtKB">
        <authorList>
            <consortium name="RefSeq"/>
        </authorList>
    </citation>
    <scope>IDENTIFICATION</scope>
    <source>
        <tissue evidence="4">Whole sample</tissue>
    </source>
</reference>
<feature type="transmembrane region" description="Helical" evidence="2">
    <location>
        <begin position="512"/>
        <end position="535"/>
    </location>
</feature>
<sequence length="541" mass="58287">MGIKSVFTRGTVEPEDYGSNRSQEDPESDIDSLVLEKRKKYKKVLLIFLISLTTLSAVVAIPTVLVLQSKDKETPSVVPSRTESSSASTLTAIFATNDDATQSDKATSTISTLSDDYVSTEEPISTRTSILLSTVFTTTTVVLSPDIVTATIATSNSYTEIDTTTTSPTTNLPITNTVPSTDFDSFTSIKTTGDYASPQEYNSKATMFHTVINTSTVKGSPYPEATKTYLAITIPSTTENYASSIEPETTELATSKTYTTVDYSEPELTTLKPSSPATFYNNLLSTESKKVKTTMNTATNTLMSSNSELTTSTGLTKASNSVLPTKNEDTITVSELESTTSNNTIYDAYHSTSTNAVETTLTLEQLEITFPKPTISKVPMDVSSMELIPIETTNPTQKEPTSSADQASSTISNYSTLYAPYETAISTQLDTLSSHTTDLTTLDLTPSSEPLTISKESSTFRSTIMSTSITPDIGSVSIQTTSSLTADDTSDEDPESDIDSLVLEKRKKYKKVLLIFLISLTTLSAVVAIPTVLVLQSKDIG</sequence>
<dbReference type="RefSeq" id="XP_022307489.1">
    <property type="nucleotide sequence ID" value="XM_022451781.1"/>
</dbReference>
<evidence type="ECO:0000313" key="4">
    <source>
        <dbReference type="RefSeq" id="XP_022307489.1"/>
    </source>
</evidence>
<dbReference type="Proteomes" id="UP000694844">
    <property type="component" value="Chromosome 9"/>
</dbReference>
<accession>A0A8B8BXB0</accession>
<evidence type="ECO:0000313" key="3">
    <source>
        <dbReference type="Proteomes" id="UP000694844"/>
    </source>
</evidence>
<protein>
    <submittedName>
        <fullName evidence="4">Mucin-3A-like</fullName>
    </submittedName>
</protein>
<feature type="region of interest" description="Disordered" evidence="1">
    <location>
        <begin position="1"/>
        <end position="29"/>
    </location>
</feature>
<feature type="transmembrane region" description="Helical" evidence="2">
    <location>
        <begin position="44"/>
        <end position="67"/>
    </location>
</feature>
<keyword evidence="2" id="KW-0812">Transmembrane</keyword>
<gene>
    <name evidence="4" type="primary">LOC111113485</name>
</gene>
<keyword evidence="2" id="KW-0472">Membrane</keyword>
<name>A0A8B8BXB0_CRAVI</name>